<proteinExistence type="predicted"/>
<organism evidence="1 2">
    <name type="scientific">Romboutsia hominis</name>
    <dbReference type="NCBI Taxonomy" id="1507512"/>
    <lineage>
        <taxon>Bacteria</taxon>
        <taxon>Bacillati</taxon>
        <taxon>Bacillota</taxon>
        <taxon>Clostridia</taxon>
        <taxon>Peptostreptococcales</taxon>
        <taxon>Peptostreptococcaceae</taxon>
        <taxon>Romboutsia</taxon>
    </lineage>
</organism>
<dbReference type="AlphaFoldDB" id="A0A2P2BP04"/>
<protein>
    <submittedName>
        <fullName evidence="1">Uncharacterized protein</fullName>
    </submittedName>
</protein>
<dbReference type="KEGG" id="rhom:FRIFI_0556"/>
<evidence type="ECO:0000313" key="1">
    <source>
        <dbReference type="EMBL" id="CEI72103.1"/>
    </source>
</evidence>
<dbReference type="Proteomes" id="UP000245695">
    <property type="component" value="Chromosome 1"/>
</dbReference>
<dbReference type="RefSeq" id="WP_166504918.1">
    <property type="nucleotide sequence ID" value="NZ_JAKNTL010000003.1"/>
</dbReference>
<reference evidence="1 2" key="1">
    <citation type="submission" date="2014-09" db="EMBL/GenBank/DDBJ databases">
        <authorList>
            <person name="Hornung B.V."/>
        </authorList>
    </citation>
    <scope>NUCLEOTIDE SEQUENCE [LARGE SCALE GENOMIC DNA]</scope>
    <source>
        <strain evidence="1 2">FRIFI</strain>
    </source>
</reference>
<keyword evidence="2" id="KW-1185">Reference proteome</keyword>
<dbReference type="EMBL" id="LN650648">
    <property type="protein sequence ID" value="CEI72103.1"/>
    <property type="molecule type" value="Genomic_DNA"/>
</dbReference>
<accession>A0A2P2BP04</accession>
<sequence>MEIFIFILITNLIDKNSGNDNVRNRKYNSFNPNSNNINNNTFMDNYNGFNIQDCECNDFGHDFCGDTIMDSSCDCNCD</sequence>
<evidence type="ECO:0000313" key="2">
    <source>
        <dbReference type="Proteomes" id="UP000245695"/>
    </source>
</evidence>
<name>A0A2P2BP04_9FIRM</name>
<gene>
    <name evidence="1" type="ORF">FRIFI_0556</name>
</gene>